<dbReference type="Proteomes" id="UP000523362">
    <property type="component" value="Unassembled WGS sequence"/>
</dbReference>
<reference evidence="5 6" key="1">
    <citation type="submission" date="2020-03" db="EMBL/GenBank/DDBJ databases">
        <title>Soil Listeria distribution.</title>
        <authorList>
            <person name="Liao J."/>
            <person name="Wiedmann M."/>
        </authorList>
    </citation>
    <scope>NUCLEOTIDE SEQUENCE [LARGE SCALE GENOMIC DNA]</scope>
    <source>
        <strain evidence="5 6">FSL L7-1560</strain>
    </source>
</reference>
<dbReference type="AlphaFoldDB" id="A0A7X1C6V5"/>
<sequence>MKYIGNFMVIAIVVFLSLNMKVLEAKAEEPVFKVDASSYTETIPRGNGSLDIDINKKEIIRTEYSLTSFESTLDKVDLQVTLDKNLFHFAEEPTIEVETLAYPQTTKIEYTTDGINYQPTKPALKDLVGFRVSCNGVDPDLAGKTLMVKWGIMPNEDFSDTQLNKDITPYDTSYSQSTFKLPDGPVYLVRGEDSETIFDHPALHMNFFKEASPVKVKYENTNGIEIAKNDLISGRVGDNYQTSKKNIPDWDFIRVTGAEQGVLSSETQEVTYVYQQVKGAPVTVNYQDVNGKILAKPTVLNGAINSTYKTSPAKIANWHVKEIRNKETGIFKSTAQQVTYIYEKNKAAPVTVNYVDNNGNILAPPVKKNGLVGDSYKVEAAQIAGWHVKNIVGSESGEYTTNPQTVSYIYEENNTDKKKDNDQGMDKKDPLQEKLPNTGESSTDGLFGILLGLMIITTEVLYLFKYNPK</sequence>
<organism evidence="5 6">
    <name type="scientific">Listeria seeligeri</name>
    <dbReference type="NCBI Taxonomy" id="1640"/>
    <lineage>
        <taxon>Bacteria</taxon>
        <taxon>Bacillati</taxon>
        <taxon>Bacillota</taxon>
        <taxon>Bacilli</taxon>
        <taxon>Bacillales</taxon>
        <taxon>Listeriaceae</taxon>
        <taxon>Listeria</taxon>
    </lineage>
</organism>
<evidence type="ECO:0000259" key="4">
    <source>
        <dbReference type="Pfam" id="PF06458"/>
    </source>
</evidence>
<dbReference type="Gene3D" id="3.10.20.320">
    <property type="entry name" value="Putative peptidoglycan bound protein (lpxtg motif)"/>
    <property type="match status" value="3"/>
</dbReference>
<dbReference type="Pfam" id="PF06458">
    <property type="entry name" value="MucBP"/>
    <property type="match status" value="3"/>
</dbReference>
<keyword evidence="3" id="KW-0472">Membrane</keyword>
<proteinExistence type="predicted"/>
<accession>A0A7X1C6V5</accession>
<keyword evidence="3" id="KW-1133">Transmembrane helix</keyword>
<evidence type="ECO:0000256" key="2">
    <source>
        <dbReference type="SAM" id="MobiDB-lite"/>
    </source>
</evidence>
<dbReference type="InterPro" id="IPR009459">
    <property type="entry name" value="MucBP_dom"/>
</dbReference>
<name>A0A7X1C6V5_LISSE</name>
<feature type="transmembrane region" description="Helical" evidence="3">
    <location>
        <begin position="445"/>
        <end position="464"/>
    </location>
</feature>
<feature type="domain" description="MucBP" evidence="4">
    <location>
        <begin position="281"/>
        <end position="343"/>
    </location>
</feature>
<dbReference type="EMBL" id="JAARRG010000006">
    <property type="protein sequence ID" value="MBC1486586.1"/>
    <property type="molecule type" value="Genomic_DNA"/>
</dbReference>
<feature type="region of interest" description="Disordered" evidence="2">
    <location>
        <begin position="412"/>
        <end position="439"/>
    </location>
</feature>
<evidence type="ECO:0000313" key="5">
    <source>
        <dbReference type="EMBL" id="MBC1486586.1"/>
    </source>
</evidence>
<keyword evidence="1" id="KW-0677">Repeat</keyword>
<feature type="compositionally biased region" description="Basic and acidic residues" evidence="2">
    <location>
        <begin position="414"/>
        <end position="432"/>
    </location>
</feature>
<protein>
    <submittedName>
        <fullName evidence="5">MucBP domain-containing protein</fullName>
    </submittedName>
</protein>
<evidence type="ECO:0000256" key="3">
    <source>
        <dbReference type="SAM" id="Phobius"/>
    </source>
</evidence>
<dbReference type="RefSeq" id="WP_185383861.1">
    <property type="nucleotide sequence ID" value="NZ_CP124262.1"/>
</dbReference>
<evidence type="ECO:0000313" key="6">
    <source>
        <dbReference type="Proteomes" id="UP000523362"/>
    </source>
</evidence>
<evidence type="ECO:0000256" key="1">
    <source>
        <dbReference type="ARBA" id="ARBA00022737"/>
    </source>
</evidence>
<feature type="domain" description="MucBP" evidence="4">
    <location>
        <begin position="349"/>
        <end position="411"/>
    </location>
</feature>
<gene>
    <name evidence="5" type="ORF">HB897_10130</name>
</gene>
<feature type="domain" description="MucBP" evidence="4">
    <location>
        <begin position="213"/>
        <end position="275"/>
    </location>
</feature>
<keyword evidence="3" id="KW-0812">Transmembrane</keyword>
<comment type="caution">
    <text evidence="5">The sequence shown here is derived from an EMBL/GenBank/DDBJ whole genome shotgun (WGS) entry which is preliminary data.</text>
</comment>